<dbReference type="Gene3D" id="3.40.350.10">
    <property type="entry name" value="Creatinase/prolidase N-terminal domain"/>
    <property type="match status" value="2"/>
</dbReference>
<dbReference type="KEGG" id="spu:590558"/>
<feature type="domain" description="Peptidase M24 C-terminal" evidence="3">
    <location>
        <begin position="673"/>
        <end position="731"/>
    </location>
</feature>
<sequence>MRLPYDYQAYIIPGYDAHGSEYLADPDKRIWYMTGFNGTGGVAIVTSDQVISSNSRAAIWVEKRFELLAKQQVDCNWDIHVLDDNDYLSPWQWLLREYDLDSQELLSGELRGAGLENGARVGFDPLLMPYGYWYELQQTDRLEPRSVSLQETPLVDSSLTVEERKTNLVDRVRIELAGREGVVNQDGSDPGRDPLDQFNPYGLTYPGREIYVQDKELYAGYDWQDKIYRRRQTSLGNPILYFKNLRELMDEKDVDLLILTRLDEIAWLLNLRGEDIPYNPLFISFAIVGTQYINLYLYDASRRLDTERYSDLREHLELDSSRCSSYTSFPTTCLRARDLSAFTDDLSTVSFSKKVWFSNSSNYFVYKTITERPDVNNDRSKYIMEPSPVLLMKAVKNDVEVEAMNQAFIADSVTAIEVAAWMDDLLQNMVDPKEGDDRSLTEWLVAQKTETFRESHSSYQYPSYETIAAVGYHSADYYYHPIEDDRFAIPTGKMFLYDMGGQYREGTTTLARTFFFAKEWYEENENRYEFDRTYDPARPTEFQQEVYTRIVLGLIDLSMAKFHTNVYGRDLDAIARQYLWDVGLDYFHPTGYGVGQYLTAHEGPVFIHSGFSVDEQPFNRSMFVSAGPGFYYRNPDNDRESDFGARVSNVLYAKPVTRRPYDYLNEDLSDDVQFLEFETVTFVPFEPRLITFEYFTRKQLDWYNDYNAQIREKMSGVLSGTALKWMKRRTRFQKYKWEFKGGASTISMTTTAFIVSLVSFITSVLLL</sequence>
<name>A0A7M7PJQ1_STRPU</name>
<organism evidence="4 5">
    <name type="scientific">Strongylocentrotus purpuratus</name>
    <name type="common">Purple sea urchin</name>
    <dbReference type="NCBI Taxonomy" id="7668"/>
    <lineage>
        <taxon>Eukaryota</taxon>
        <taxon>Metazoa</taxon>
        <taxon>Echinodermata</taxon>
        <taxon>Eleutherozoa</taxon>
        <taxon>Echinozoa</taxon>
        <taxon>Echinoidea</taxon>
        <taxon>Euechinoidea</taxon>
        <taxon>Echinacea</taxon>
        <taxon>Camarodonta</taxon>
        <taxon>Echinidea</taxon>
        <taxon>Strongylocentrotidae</taxon>
        <taxon>Strongylocentrotus</taxon>
    </lineage>
</organism>
<dbReference type="PANTHER" id="PTHR43763:SF18">
    <property type="entry name" value="XAA-PRO AMINOPEPTIDASE 1"/>
    <property type="match status" value="1"/>
</dbReference>
<keyword evidence="1" id="KW-0812">Transmembrane</keyword>
<dbReference type="InterPro" id="IPR000994">
    <property type="entry name" value="Pept_M24"/>
</dbReference>
<reference evidence="4" key="2">
    <citation type="submission" date="2021-01" db="UniProtKB">
        <authorList>
            <consortium name="EnsemblMetazoa"/>
        </authorList>
    </citation>
    <scope>IDENTIFICATION</scope>
</reference>
<dbReference type="InterPro" id="IPR032416">
    <property type="entry name" value="Peptidase_M24_C"/>
</dbReference>
<dbReference type="GeneID" id="590558"/>
<dbReference type="OMA" id="IRTYVQI"/>
<keyword evidence="1" id="KW-0472">Membrane</keyword>
<evidence type="ECO:0000256" key="1">
    <source>
        <dbReference type="SAM" id="Phobius"/>
    </source>
</evidence>
<reference evidence="5" key="1">
    <citation type="submission" date="2015-02" db="EMBL/GenBank/DDBJ databases">
        <title>Genome sequencing for Strongylocentrotus purpuratus.</title>
        <authorList>
            <person name="Murali S."/>
            <person name="Liu Y."/>
            <person name="Vee V."/>
            <person name="English A."/>
            <person name="Wang M."/>
            <person name="Skinner E."/>
            <person name="Han Y."/>
            <person name="Muzny D.M."/>
            <person name="Worley K.C."/>
            <person name="Gibbs R.A."/>
        </authorList>
    </citation>
    <scope>NUCLEOTIDE SEQUENCE</scope>
</reference>
<feature type="domain" description="Peptidase M24" evidence="2">
    <location>
        <begin position="432"/>
        <end position="652"/>
    </location>
</feature>
<dbReference type="InParanoid" id="A0A7M7PJQ1"/>
<dbReference type="Proteomes" id="UP000007110">
    <property type="component" value="Unassembled WGS sequence"/>
</dbReference>
<dbReference type="InterPro" id="IPR036005">
    <property type="entry name" value="Creatinase/aminopeptidase-like"/>
</dbReference>
<evidence type="ECO:0000259" key="3">
    <source>
        <dbReference type="Pfam" id="PF16188"/>
    </source>
</evidence>
<dbReference type="AlphaFoldDB" id="A0A7M7PJQ1"/>
<accession>A0A7M7PJQ1</accession>
<proteinExistence type="predicted"/>
<dbReference type="InterPro" id="IPR029149">
    <property type="entry name" value="Creatin/AminoP/Spt16_N"/>
</dbReference>
<dbReference type="InterPro" id="IPR050422">
    <property type="entry name" value="X-Pro_aminopeptidase_P"/>
</dbReference>
<dbReference type="Gene3D" id="3.90.230.10">
    <property type="entry name" value="Creatinase/methionine aminopeptidase superfamily"/>
    <property type="match status" value="1"/>
</dbReference>
<dbReference type="RefSeq" id="XP_030850410.1">
    <property type="nucleotide sequence ID" value="XM_030994550.1"/>
</dbReference>
<evidence type="ECO:0000259" key="2">
    <source>
        <dbReference type="Pfam" id="PF00557"/>
    </source>
</evidence>
<dbReference type="Pfam" id="PF16189">
    <property type="entry name" value="Creatinase_N_2"/>
    <property type="match status" value="1"/>
</dbReference>
<dbReference type="SUPFAM" id="SSF55920">
    <property type="entry name" value="Creatinase/aminopeptidase"/>
    <property type="match status" value="1"/>
</dbReference>
<feature type="transmembrane region" description="Helical" evidence="1">
    <location>
        <begin position="741"/>
        <end position="766"/>
    </location>
</feature>
<keyword evidence="1" id="KW-1133">Transmembrane helix</keyword>
<keyword evidence="5" id="KW-1185">Reference proteome</keyword>
<dbReference type="Pfam" id="PF16188">
    <property type="entry name" value="Peptidase_M24_C"/>
    <property type="match status" value="1"/>
</dbReference>
<evidence type="ECO:0000313" key="5">
    <source>
        <dbReference type="Proteomes" id="UP000007110"/>
    </source>
</evidence>
<evidence type="ECO:0000313" key="4">
    <source>
        <dbReference type="EnsemblMetazoa" id="XP_030850410"/>
    </source>
</evidence>
<dbReference type="EnsemblMetazoa" id="XM_030994550">
    <property type="protein sequence ID" value="XP_030850410"/>
    <property type="gene ID" value="LOC590558"/>
</dbReference>
<dbReference type="Pfam" id="PF00557">
    <property type="entry name" value="Peptidase_M24"/>
    <property type="match status" value="1"/>
</dbReference>
<dbReference type="OrthoDB" id="10081124at2759"/>
<dbReference type="PANTHER" id="PTHR43763">
    <property type="entry name" value="XAA-PRO AMINOPEPTIDASE 1"/>
    <property type="match status" value="1"/>
</dbReference>
<protein>
    <submittedName>
        <fullName evidence="4">Uncharacterized protein</fullName>
    </submittedName>
</protein>